<dbReference type="GO" id="GO:0005634">
    <property type="term" value="C:nucleus"/>
    <property type="evidence" value="ECO:0007669"/>
    <property type="project" value="UniProtKB-SubCell"/>
</dbReference>
<evidence type="ECO:0008006" key="8">
    <source>
        <dbReference type="Google" id="ProtNLM"/>
    </source>
</evidence>
<dbReference type="EMBL" id="JBJKBG010000001">
    <property type="protein sequence ID" value="KAL3754123.1"/>
    <property type="molecule type" value="Genomic_DNA"/>
</dbReference>
<evidence type="ECO:0000256" key="1">
    <source>
        <dbReference type="ARBA" id="ARBA00004123"/>
    </source>
</evidence>
<dbReference type="Proteomes" id="UP001634007">
    <property type="component" value="Unassembled WGS sequence"/>
</dbReference>
<accession>A0ABD3LRQ5</accession>
<dbReference type="PANTHER" id="PTHR31250:SF10">
    <property type="entry name" value="IQ DOMAIN-CONTAINING PROTEIN IQM3"/>
    <property type="match status" value="1"/>
</dbReference>
<protein>
    <recommendedName>
        <fullName evidence="8">IQ domain-containing protein IQM3-like</fullName>
    </recommendedName>
</protein>
<name>A0ABD3LRQ5_EUCGL</name>
<feature type="region of interest" description="Disordered" evidence="5">
    <location>
        <begin position="407"/>
        <end position="444"/>
    </location>
</feature>
<feature type="compositionally biased region" description="Gly residues" evidence="5">
    <location>
        <begin position="74"/>
        <end position="83"/>
    </location>
</feature>
<dbReference type="AlphaFoldDB" id="A0ABD3LRQ5"/>
<evidence type="ECO:0000313" key="7">
    <source>
        <dbReference type="Proteomes" id="UP001634007"/>
    </source>
</evidence>
<dbReference type="InterPro" id="IPR044159">
    <property type="entry name" value="IQM"/>
</dbReference>
<sequence length="559" mass="60563">MEFDALRPPLDFEFRDKLLFPRSLTAGLPPSPPDLGPPDSPAYGGGSTTDVSIASAPESPGNAGADGELSAARDGGGGGGGELILGPPPRAGAPAGGCPGDSPVAAGGEQKVAAAVVGGLEEPGAEAGSNVLLSPGSAPPESSAAVKVQKVYRSYRTRRRLADSAVVAEELWWQALDFARLNRSTISFFNFPESAASRWSRVGLIASKVGKGLSKDAKAQILAFQHWIEAIDPRHRYGHSLHLYYKEWCKADSGQPFFYWLDIGDGKELDLKECPRSKLRQQGIKYLGPQEREHYEYVVINGKIVHKQTGELLHTKKGSEDAKWIFVMSPSKRLYAGEKKKGVFHHSSFLAGGVTIAAGRIAAEHGVLKSISAYSGHYRPTEDRLDNFISFLKENGVNLDEVEIRKASEDSESYEDNKPSARGRLVETSGTPELSQPEIPKEEMENVCSESTESTIPQEKINYKRTLSGGLQSPRTEVSKTKILERINSKSAAKSYQLGNQLSLKWSTGAGPRIGCVADYPVELRQQALEYVNLSPRCSPTPTYRDVPILSPSRLCPSA</sequence>
<comment type="subcellular location">
    <subcellularLocation>
        <location evidence="2">Cytoplasm</location>
    </subcellularLocation>
    <subcellularLocation>
        <location evidence="1">Nucleus</location>
    </subcellularLocation>
</comment>
<feature type="compositionally biased region" description="Basic and acidic residues" evidence="5">
    <location>
        <begin position="407"/>
        <end position="419"/>
    </location>
</feature>
<evidence type="ECO:0000256" key="4">
    <source>
        <dbReference type="ARBA" id="ARBA00023242"/>
    </source>
</evidence>
<keyword evidence="3" id="KW-0963">Cytoplasm</keyword>
<keyword evidence="4" id="KW-0539">Nucleus</keyword>
<feature type="compositionally biased region" description="Pro residues" evidence="5">
    <location>
        <begin position="29"/>
        <end position="40"/>
    </location>
</feature>
<dbReference type="PROSITE" id="PS50096">
    <property type="entry name" value="IQ"/>
    <property type="match status" value="1"/>
</dbReference>
<evidence type="ECO:0000256" key="3">
    <source>
        <dbReference type="ARBA" id="ARBA00022490"/>
    </source>
</evidence>
<feature type="region of interest" description="Disordered" evidence="5">
    <location>
        <begin position="23"/>
        <end position="99"/>
    </location>
</feature>
<gene>
    <name evidence="6" type="ORF">ACJRO7_001382</name>
</gene>
<dbReference type="PANTHER" id="PTHR31250">
    <property type="entry name" value="IQ DOMAIN-CONTAINING PROTEIN IQM3"/>
    <property type="match status" value="1"/>
</dbReference>
<comment type="caution">
    <text evidence="6">The sequence shown here is derived from an EMBL/GenBank/DDBJ whole genome shotgun (WGS) entry which is preliminary data.</text>
</comment>
<evidence type="ECO:0000256" key="5">
    <source>
        <dbReference type="SAM" id="MobiDB-lite"/>
    </source>
</evidence>
<keyword evidence="7" id="KW-1185">Reference proteome</keyword>
<dbReference type="GO" id="GO:0005737">
    <property type="term" value="C:cytoplasm"/>
    <property type="evidence" value="ECO:0007669"/>
    <property type="project" value="UniProtKB-SubCell"/>
</dbReference>
<reference evidence="6 7" key="1">
    <citation type="submission" date="2024-11" db="EMBL/GenBank/DDBJ databases">
        <title>Chromosome-level genome assembly of Eucalyptus globulus Labill. provides insights into its genome evolution.</title>
        <authorList>
            <person name="Li X."/>
        </authorList>
    </citation>
    <scope>NUCLEOTIDE SEQUENCE [LARGE SCALE GENOMIC DNA]</scope>
    <source>
        <strain evidence="6">CL2024</strain>
        <tissue evidence="6">Fresh tender leaves</tissue>
    </source>
</reference>
<evidence type="ECO:0000256" key="2">
    <source>
        <dbReference type="ARBA" id="ARBA00004496"/>
    </source>
</evidence>
<proteinExistence type="predicted"/>
<organism evidence="6 7">
    <name type="scientific">Eucalyptus globulus</name>
    <name type="common">Tasmanian blue gum</name>
    <dbReference type="NCBI Taxonomy" id="34317"/>
    <lineage>
        <taxon>Eukaryota</taxon>
        <taxon>Viridiplantae</taxon>
        <taxon>Streptophyta</taxon>
        <taxon>Embryophyta</taxon>
        <taxon>Tracheophyta</taxon>
        <taxon>Spermatophyta</taxon>
        <taxon>Magnoliopsida</taxon>
        <taxon>eudicotyledons</taxon>
        <taxon>Gunneridae</taxon>
        <taxon>Pentapetalae</taxon>
        <taxon>rosids</taxon>
        <taxon>malvids</taxon>
        <taxon>Myrtales</taxon>
        <taxon>Myrtaceae</taxon>
        <taxon>Myrtoideae</taxon>
        <taxon>Eucalypteae</taxon>
        <taxon>Eucalyptus</taxon>
    </lineage>
</organism>
<evidence type="ECO:0000313" key="6">
    <source>
        <dbReference type="EMBL" id="KAL3754123.1"/>
    </source>
</evidence>